<comment type="caution">
    <text evidence="2">The sequence shown here is derived from an EMBL/GenBank/DDBJ whole genome shotgun (WGS) entry which is preliminary data.</text>
</comment>
<dbReference type="RefSeq" id="WP_007463653.1">
    <property type="nucleotide sequence ID" value="NZ_HF570108.1"/>
</dbReference>
<dbReference type="PANTHER" id="PTHR42879:SF6">
    <property type="entry name" value="NADPH-DEPENDENT REDUCTASE BACG"/>
    <property type="match status" value="1"/>
</dbReference>
<dbReference type="STRING" id="1150864.MILUP08_45455"/>
<dbReference type="eggNOG" id="COG1028">
    <property type="taxonomic scope" value="Bacteria"/>
</dbReference>
<dbReference type="PRINTS" id="PR00081">
    <property type="entry name" value="GDHRDH"/>
</dbReference>
<gene>
    <name evidence="2" type="ORF">MILUP08_45455</name>
</gene>
<dbReference type="Gene3D" id="3.40.50.720">
    <property type="entry name" value="NAD(P)-binding Rossmann-like Domain"/>
    <property type="match status" value="1"/>
</dbReference>
<sequence length="256" mass="25597">MDLGIAGRVALVAGASSGLGRATARALAAEGCALSVGARNPERLAEAADELRAAGAPDVLARPVDITDEQGVAGWVADTVAHFGALHIVVANGGEVPGGPVDSFGLDAYRQALDAAFLPHVGLTLAALPHLRAAGWGRVLIVASETVRQPIPEYGLSAAARPGLLGFTRALVQALGPGDITVNVLAPGYHDTEGVRADYGSAADARLAEIGAGIPLGRVGRAGDFGAVAAFLASEAASFITGTCLLVDGGRTRGLG</sequence>
<dbReference type="Pfam" id="PF13561">
    <property type="entry name" value="adh_short_C2"/>
    <property type="match status" value="1"/>
</dbReference>
<dbReference type="EMBL" id="CAIE01000039">
    <property type="protein sequence ID" value="CCH20572.1"/>
    <property type="molecule type" value="Genomic_DNA"/>
</dbReference>
<keyword evidence="3" id="KW-1185">Reference proteome</keyword>
<evidence type="ECO:0000313" key="2">
    <source>
        <dbReference type="EMBL" id="CCH20572.1"/>
    </source>
</evidence>
<dbReference type="InterPro" id="IPR002347">
    <property type="entry name" value="SDR_fam"/>
</dbReference>
<organism evidence="2 3">
    <name type="scientific">Micromonospora lupini str. Lupac 08</name>
    <dbReference type="NCBI Taxonomy" id="1150864"/>
    <lineage>
        <taxon>Bacteria</taxon>
        <taxon>Bacillati</taxon>
        <taxon>Actinomycetota</taxon>
        <taxon>Actinomycetes</taxon>
        <taxon>Micromonosporales</taxon>
        <taxon>Micromonosporaceae</taxon>
        <taxon>Micromonospora</taxon>
    </lineage>
</organism>
<name>I0L9S5_9ACTN</name>
<dbReference type="AlphaFoldDB" id="I0L9S5"/>
<dbReference type="InterPro" id="IPR050259">
    <property type="entry name" value="SDR"/>
</dbReference>
<dbReference type="InterPro" id="IPR036291">
    <property type="entry name" value="NAD(P)-bd_dom_sf"/>
</dbReference>
<dbReference type="OrthoDB" id="3676637at2"/>
<comment type="similarity">
    <text evidence="1">Belongs to the short-chain dehydrogenases/reductases (SDR) family.</text>
</comment>
<dbReference type="SUPFAM" id="SSF51735">
    <property type="entry name" value="NAD(P)-binding Rossmann-fold domains"/>
    <property type="match status" value="1"/>
</dbReference>
<accession>I0L9S5</accession>
<dbReference type="Proteomes" id="UP000003448">
    <property type="component" value="Unassembled WGS sequence"/>
</dbReference>
<dbReference type="PANTHER" id="PTHR42879">
    <property type="entry name" value="3-OXOACYL-(ACYL-CARRIER-PROTEIN) REDUCTASE"/>
    <property type="match status" value="1"/>
</dbReference>
<proteinExistence type="inferred from homology"/>
<evidence type="ECO:0000256" key="1">
    <source>
        <dbReference type="ARBA" id="ARBA00006484"/>
    </source>
</evidence>
<reference evidence="3" key="1">
    <citation type="journal article" date="2012" name="J. Bacteriol.">
        <title>Genome Sequence of Micromonospora lupini Lupac 08, Isolated from Root Nodules of Lupinus angustifolius.</title>
        <authorList>
            <person name="Alonso-Vega P."/>
            <person name="Normand P."/>
            <person name="Bacigalupe R."/>
            <person name="Pujic P."/>
            <person name="Lajus A."/>
            <person name="Vallenet D."/>
            <person name="Carro L."/>
            <person name="Coll P."/>
            <person name="Trujillo M.E."/>
        </authorList>
    </citation>
    <scope>NUCLEOTIDE SEQUENCE [LARGE SCALE GENOMIC DNA]</scope>
    <source>
        <strain evidence="3">Lupac 08</strain>
    </source>
</reference>
<evidence type="ECO:0000313" key="3">
    <source>
        <dbReference type="Proteomes" id="UP000003448"/>
    </source>
</evidence>
<protein>
    <submittedName>
        <fullName evidence="2">Short-chain dehydrogenase/reductase SDR</fullName>
    </submittedName>
</protein>